<accession>A0A512BLW1</accession>
<dbReference type="Pfam" id="PF07345">
    <property type="entry name" value="ATPaseInh_sub_z"/>
    <property type="match status" value="1"/>
</dbReference>
<dbReference type="InterPro" id="IPR038293">
    <property type="entry name" value="ATPase_inh_sub_z_sf"/>
</dbReference>
<organism evidence="1 2">
    <name type="scientific">Microvirga aerophila</name>
    <dbReference type="NCBI Taxonomy" id="670291"/>
    <lineage>
        <taxon>Bacteria</taxon>
        <taxon>Pseudomonadati</taxon>
        <taxon>Pseudomonadota</taxon>
        <taxon>Alphaproteobacteria</taxon>
        <taxon>Hyphomicrobiales</taxon>
        <taxon>Methylobacteriaceae</taxon>
        <taxon>Microvirga</taxon>
    </lineage>
</organism>
<dbReference type="Gene3D" id="1.10.790.20">
    <property type="entry name" value="Domain of unknown function DUF1476"/>
    <property type="match status" value="1"/>
</dbReference>
<dbReference type="EMBL" id="BJYU01000004">
    <property type="protein sequence ID" value="GEO12949.1"/>
    <property type="molecule type" value="Genomic_DNA"/>
</dbReference>
<dbReference type="Proteomes" id="UP000321085">
    <property type="component" value="Unassembled WGS sequence"/>
</dbReference>
<evidence type="ECO:0000313" key="1">
    <source>
        <dbReference type="EMBL" id="GEO12949.1"/>
    </source>
</evidence>
<protein>
    <submittedName>
        <fullName evidence="1">Uncharacterized protein</fullName>
    </submittedName>
</protein>
<comment type="caution">
    <text evidence="1">The sequence shown here is derived from an EMBL/GenBank/DDBJ whole genome shotgun (WGS) entry which is preliminary data.</text>
</comment>
<dbReference type="AlphaFoldDB" id="A0A512BLW1"/>
<name>A0A512BLW1_9HYPH</name>
<keyword evidence="2" id="KW-1185">Reference proteome</keyword>
<reference evidence="1 2" key="1">
    <citation type="submission" date="2019-07" db="EMBL/GenBank/DDBJ databases">
        <title>Whole genome shotgun sequence of Microvirga aerophila NBRC 106136.</title>
        <authorList>
            <person name="Hosoyama A."/>
            <person name="Uohara A."/>
            <person name="Ohji S."/>
            <person name="Ichikawa N."/>
        </authorList>
    </citation>
    <scope>NUCLEOTIDE SEQUENCE [LARGE SCALE GENOMIC DNA]</scope>
    <source>
        <strain evidence="1 2">NBRC 106136</strain>
    </source>
</reference>
<sequence>MLDYIASVVHADLEEPSDLDILRKVHGDLLAFGKMISEADLRAKLAEVQEQARHEMGALSHRQDIEFQV</sequence>
<evidence type="ECO:0000313" key="2">
    <source>
        <dbReference type="Proteomes" id="UP000321085"/>
    </source>
</evidence>
<dbReference type="InterPro" id="IPR009945">
    <property type="entry name" value="ATPase_inh_sub_z"/>
</dbReference>
<proteinExistence type="predicted"/>
<gene>
    <name evidence="1" type="ORF">MAE02_06450</name>
</gene>